<gene>
    <name evidence="4" type="ORF">J2TS6_56530</name>
</gene>
<keyword evidence="1" id="KW-0812">Transmembrane</keyword>
<evidence type="ECO:0000313" key="5">
    <source>
        <dbReference type="Proteomes" id="UP000679779"/>
    </source>
</evidence>
<dbReference type="Pfam" id="PF18705">
    <property type="entry name" value="DUF5643"/>
    <property type="match status" value="1"/>
</dbReference>
<dbReference type="EMBL" id="BORQ01000010">
    <property type="protein sequence ID" value="GIO34512.1"/>
    <property type="molecule type" value="Genomic_DNA"/>
</dbReference>
<dbReference type="Proteomes" id="UP000679779">
    <property type="component" value="Unassembled WGS sequence"/>
</dbReference>
<evidence type="ECO:0000256" key="1">
    <source>
        <dbReference type="SAM" id="Phobius"/>
    </source>
</evidence>
<feature type="domain" description="DUF5643" evidence="3">
    <location>
        <begin position="243"/>
        <end position="350"/>
    </location>
</feature>
<name>A0A920CFA5_9BACL</name>
<feature type="transmembrane region" description="Helical" evidence="1">
    <location>
        <begin position="47"/>
        <end position="70"/>
    </location>
</feature>
<protein>
    <recommendedName>
        <fullName evidence="6">DUF4179 domain-containing protein</fullName>
    </recommendedName>
</protein>
<dbReference type="Gene3D" id="2.60.40.1630">
    <property type="entry name" value="bacillus anthracis domain"/>
    <property type="match status" value="1"/>
</dbReference>
<sequence length="355" mass="39796">MDLNDIEMKLKNSRVTIPDELPQMVGERMAAAFEELPSLPVKRRNKWLYVCGSAAAAFAVCLALLGSAFVSPAMAKSLKGIPFIQDLFQLTHHIGLQTADEKGMMDEPNASVTHHGVTLRIPKLVYSGSNIYFVLEQDTDDHLFTNRDYSVNGKVNGEIVDMTVSQGTMKNWGRTGTPSASVVTISHQEFSSKDHTPYRFPDEFTLNLEITLAGMEKDPFIFDIPVKKNEAATKIVTSNDPPKEWKQFKISLGKIELTPVMTKLTINEDYAKQDLTQRRERLGYVLEDQDGNQLDWAGGGYGGGIPGTTMAAMNMDMDPFERMPKQIKIKPYLISHETRKKMFIPELEMTVPVDE</sequence>
<dbReference type="Pfam" id="PF13786">
    <property type="entry name" value="DUF4179"/>
    <property type="match status" value="1"/>
</dbReference>
<evidence type="ECO:0000313" key="4">
    <source>
        <dbReference type="EMBL" id="GIO34512.1"/>
    </source>
</evidence>
<dbReference type="RefSeq" id="WP_160044018.1">
    <property type="nucleotide sequence ID" value="NZ_BORQ01000010.1"/>
</dbReference>
<proteinExistence type="predicted"/>
<evidence type="ECO:0008006" key="6">
    <source>
        <dbReference type="Google" id="ProtNLM"/>
    </source>
</evidence>
<dbReference type="InterPro" id="IPR040680">
    <property type="entry name" value="DUF5643"/>
</dbReference>
<keyword evidence="1" id="KW-1133">Transmembrane helix</keyword>
<evidence type="ECO:0000259" key="3">
    <source>
        <dbReference type="Pfam" id="PF18705"/>
    </source>
</evidence>
<reference evidence="4" key="1">
    <citation type="submission" date="2021-03" db="EMBL/GenBank/DDBJ databases">
        <title>Antimicrobial resistance genes in bacteria isolated from Japanese honey, and their potential for conferring macrolide and lincosamide resistance in the American foulbrood pathogen Paenibacillus larvae.</title>
        <authorList>
            <person name="Okamoto M."/>
            <person name="Kumagai M."/>
            <person name="Kanamori H."/>
            <person name="Takamatsu D."/>
        </authorList>
    </citation>
    <scope>NUCLEOTIDE SEQUENCE</scope>
    <source>
        <strain evidence="4">J2TS6</strain>
    </source>
</reference>
<comment type="caution">
    <text evidence="4">The sequence shown here is derived from an EMBL/GenBank/DDBJ whole genome shotgun (WGS) entry which is preliminary data.</text>
</comment>
<keyword evidence="5" id="KW-1185">Reference proteome</keyword>
<organism evidence="4 5">
    <name type="scientific">Paenibacillus albilobatus</name>
    <dbReference type="NCBI Taxonomy" id="2716884"/>
    <lineage>
        <taxon>Bacteria</taxon>
        <taxon>Bacillati</taxon>
        <taxon>Bacillota</taxon>
        <taxon>Bacilli</taxon>
        <taxon>Bacillales</taxon>
        <taxon>Paenibacillaceae</taxon>
        <taxon>Paenibacillus</taxon>
    </lineage>
</organism>
<dbReference type="InterPro" id="IPR025436">
    <property type="entry name" value="DUF4179"/>
</dbReference>
<accession>A0A920CFA5</accession>
<evidence type="ECO:0000259" key="2">
    <source>
        <dbReference type="Pfam" id="PF13786"/>
    </source>
</evidence>
<feature type="domain" description="DUF4179" evidence="2">
    <location>
        <begin position="45"/>
        <end position="134"/>
    </location>
</feature>
<keyword evidence="1" id="KW-0472">Membrane</keyword>
<dbReference type="AlphaFoldDB" id="A0A920CFA5"/>